<organism evidence="2 3">
    <name type="scientific">Nonomuraea maheshkhaliensis</name>
    <dbReference type="NCBI Taxonomy" id="419590"/>
    <lineage>
        <taxon>Bacteria</taxon>
        <taxon>Bacillati</taxon>
        <taxon>Actinomycetota</taxon>
        <taxon>Actinomycetes</taxon>
        <taxon>Streptosporangiales</taxon>
        <taxon>Streptosporangiaceae</taxon>
        <taxon>Nonomuraea</taxon>
    </lineage>
</organism>
<feature type="region of interest" description="Disordered" evidence="1">
    <location>
        <begin position="109"/>
        <end position="134"/>
    </location>
</feature>
<evidence type="ECO:0000256" key="1">
    <source>
        <dbReference type="SAM" id="MobiDB-lite"/>
    </source>
</evidence>
<sequence>MLTDQLVVDALSERPGVVAVRRAWRDDSPEPRRVFLVEVDPGGPAWEAALEGRTEAEQLGESDPRVEVYWTGDDLTCLPTTGPRSRPRPFCGIADEREQLQPAFARRARTASARTSSRRSVSSQPTHASVMLCP</sequence>
<evidence type="ECO:0000313" key="2">
    <source>
        <dbReference type="EMBL" id="GAA1646753.1"/>
    </source>
</evidence>
<keyword evidence="3" id="KW-1185">Reference proteome</keyword>
<dbReference type="RefSeq" id="WP_346108424.1">
    <property type="nucleotide sequence ID" value="NZ_BAAAMU010000037.1"/>
</dbReference>
<protein>
    <submittedName>
        <fullName evidence="2">Uncharacterized protein</fullName>
    </submittedName>
</protein>
<comment type="caution">
    <text evidence="2">The sequence shown here is derived from an EMBL/GenBank/DDBJ whole genome shotgun (WGS) entry which is preliminary data.</text>
</comment>
<accession>A0ABN2FIG2</accession>
<gene>
    <name evidence="2" type="ORF">GCM10009733_049800</name>
</gene>
<dbReference type="EMBL" id="BAAAMU010000037">
    <property type="protein sequence ID" value="GAA1646753.1"/>
    <property type="molecule type" value="Genomic_DNA"/>
</dbReference>
<name>A0ABN2FIG2_9ACTN</name>
<proteinExistence type="predicted"/>
<dbReference type="Proteomes" id="UP001500064">
    <property type="component" value="Unassembled WGS sequence"/>
</dbReference>
<feature type="compositionally biased region" description="Low complexity" evidence="1">
    <location>
        <begin position="110"/>
        <end position="123"/>
    </location>
</feature>
<evidence type="ECO:0000313" key="3">
    <source>
        <dbReference type="Proteomes" id="UP001500064"/>
    </source>
</evidence>
<reference evidence="2 3" key="1">
    <citation type="journal article" date="2019" name="Int. J. Syst. Evol. Microbiol.">
        <title>The Global Catalogue of Microorganisms (GCM) 10K type strain sequencing project: providing services to taxonomists for standard genome sequencing and annotation.</title>
        <authorList>
            <consortium name="The Broad Institute Genomics Platform"/>
            <consortium name="The Broad Institute Genome Sequencing Center for Infectious Disease"/>
            <person name="Wu L."/>
            <person name="Ma J."/>
        </authorList>
    </citation>
    <scope>NUCLEOTIDE SEQUENCE [LARGE SCALE GENOMIC DNA]</scope>
    <source>
        <strain evidence="2 3">JCM 13929</strain>
    </source>
</reference>